<feature type="compositionally biased region" description="Low complexity" evidence="1">
    <location>
        <begin position="141"/>
        <end position="152"/>
    </location>
</feature>
<feature type="compositionally biased region" description="Basic residues" evidence="1">
    <location>
        <begin position="72"/>
        <end position="88"/>
    </location>
</feature>
<feature type="region of interest" description="Disordered" evidence="1">
    <location>
        <begin position="72"/>
        <end position="214"/>
    </location>
</feature>
<proteinExistence type="predicted"/>
<accession>A0A1X6PFE9</accession>
<sequence>MAATRRGGPASCPWTQCRRGRGTAIGSVGGGGGVWGACGRVESTAGDLHGRCAKKGWWWWRWRWRRSRCRQRRPTPYRGRGQRRGRSRRLVERGKRAFVGGAADASTGPGGVASRRGGSPTGGGRADGAAGRGGRRRTRRSPAAAAAVVAQPPGGPAPASSPPRSDCGDAGDGRGTVVGRRGAVRAGAPGCRTGSEAGTPVLFLLPPSPPTGRM</sequence>
<name>A0A1X6PFE9_PORUM</name>
<evidence type="ECO:0000256" key="1">
    <source>
        <dbReference type="SAM" id="MobiDB-lite"/>
    </source>
</evidence>
<gene>
    <name evidence="2" type="ORF">BU14_0076s0031</name>
</gene>
<evidence type="ECO:0000313" key="2">
    <source>
        <dbReference type="EMBL" id="OSX79475.1"/>
    </source>
</evidence>
<feature type="compositionally biased region" description="Gly residues" evidence="1">
    <location>
        <begin position="119"/>
        <end position="132"/>
    </location>
</feature>
<keyword evidence="3" id="KW-1185">Reference proteome</keyword>
<reference evidence="2 3" key="1">
    <citation type="submission" date="2017-03" db="EMBL/GenBank/DDBJ databases">
        <title>WGS assembly of Porphyra umbilicalis.</title>
        <authorList>
            <person name="Brawley S.H."/>
            <person name="Blouin N.A."/>
            <person name="Ficko-Blean E."/>
            <person name="Wheeler G.L."/>
            <person name="Lohr M."/>
            <person name="Goodson H.V."/>
            <person name="Jenkins J.W."/>
            <person name="Blaby-Haas C.E."/>
            <person name="Helliwell K.E."/>
            <person name="Chan C."/>
            <person name="Marriage T."/>
            <person name="Bhattacharya D."/>
            <person name="Klein A.S."/>
            <person name="Badis Y."/>
            <person name="Brodie J."/>
            <person name="Cao Y."/>
            <person name="Collen J."/>
            <person name="Dittami S.M."/>
            <person name="Gachon C.M."/>
            <person name="Green B.R."/>
            <person name="Karpowicz S."/>
            <person name="Kim J.W."/>
            <person name="Kudahl U."/>
            <person name="Lin S."/>
            <person name="Michel G."/>
            <person name="Mittag M."/>
            <person name="Olson B.J."/>
            <person name="Pangilinan J."/>
            <person name="Peng Y."/>
            <person name="Qiu H."/>
            <person name="Shu S."/>
            <person name="Singer J.T."/>
            <person name="Smith A.G."/>
            <person name="Sprecher B.N."/>
            <person name="Wagner V."/>
            <person name="Wang W."/>
            <person name="Wang Z.-Y."/>
            <person name="Yan J."/>
            <person name="Yarish C."/>
            <person name="Zoeuner-Riek S."/>
            <person name="Zhuang Y."/>
            <person name="Zou Y."/>
            <person name="Lindquist E.A."/>
            <person name="Grimwood J."/>
            <person name="Barry K."/>
            <person name="Rokhsar D.S."/>
            <person name="Schmutz J."/>
            <person name="Stiller J.W."/>
            <person name="Grossman A.R."/>
            <person name="Prochnik S.E."/>
        </authorList>
    </citation>
    <scope>NUCLEOTIDE SEQUENCE [LARGE SCALE GENOMIC DNA]</scope>
    <source>
        <strain evidence="2">4086291</strain>
    </source>
</reference>
<organism evidence="2 3">
    <name type="scientific">Porphyra umbilicalis</name>
    <name type="common">Purple laver</name>
    <name type="synonym">Red alga</name>
    <dbReference type="NCBI Taxonomy" id="2786"/>
    <lineage>
        <taxon>Eukaryota</taxon>
        <taxon>Rhodophyta</taxon>
        <taxon>Bangiophyceae</taxon>
        <taxon>Bangiales</taxon>
        <taxon>Bangiaceae</taxon>
        <taxon>Porphyra</taxon>
    </lineage>
</organism>
<protein>
    <submittedName>
        <fullName evidence="2">Uncharacterized protein</fullName>
    </submittedName>
</protein>
<dbReference type="Proteomes" id="UP000218209">
    <property type="component" value="Unassembled WGS sequence"/>
</dbReference>
<evidence type="ECO:0000313" key="3">
    <source>
        <dbReference type="Proteomes" id="UP000218209"/>
    </source>
</evidence>
<dbReference type="AlphaFoldDB" id="A0A1X6PFE9"/>
<dbReference type="EMBL" id="KV918790">
    <property type="protein sequence ID" value="OSX79475.1"/>
    <property type="molecule type" value="Genomic_DNA"/>
</dbReference>
<feature type="compositionally biased region" description="Low complexity" evidence="1">
    <location>
        <begin position="175"/>
        <end position="188"/>
    </location>
</feature>